<dbReference type="Proteomes" id="UP001586593">
    <property type="component" value="Unassembled WGS sequence"/>
</dbReference>
<evidence type="ECO:0000313" key="1">
    <source>
        <dbReference type="EMBL" id="KAL1866069.1"/>
    </source>
</evidence>
<gene>
    <name evidence="1" type="ORF">VTK73DRAFT_4920</name>
</gene>
<dbReference type="InterPro" id="IPR011009">
    <property type="entry name" value="Kinase-like_dom_sf"/>
</dbReference>
<reference evidence="1 2" key="1">
    <citation type="journal article" date="2024" name="Commun. Biol.">
        <title>Comparative genomic analysis of thermophilic fungi reveals convergent evolutionary adaptations and gene losses.</title>
        <authorList>
            <person name="Steindorff A.S."/>
            <person name="Aguilar-Pontes M.V."/>
            <person name="Robinson A.J."/>
            <person name="Andreopoulos B."/>
            <person name="LaButti K."/>
            <person name="Kuo A."/>
            <person name="Mondo S."/>
            <person name="Riley R."/>
            <person name="Otillar R."/>
            <person name="Haridas S."/>
            <person name="Lipzen A."/>
            <person name="Grimwood J."/>
            <person name="Schmutz J."/>
            <person name="Clum A."/>
            <person name="Reid I.D."/>
            <person name="Moisan M.C."/>
            <person name="Butler G."/>
            <person name="Nguyen T.T.M."/>
            <person name="Dewar K."/>
            <person name="Conant G."/>
            <person name="Drula E."/>
            <person name="Henrissat B."/>
            <person name="Hansel C."/>
            <person name="Singer S."/>
            <person name="Hutchinson M.I."/>
            <person name="de Vries R.P."/>
            <person name="Natvig D.O."/>
            <person name="Powell A.J."/>
            <person name="Tsang A."/>
            <person name="Grigoriev I.V."/>
        </authorList>
    </citation>
    <scope>NUCLEOTIDE SEQUENCE [LARGE SCALE GENOMIC DNA]</scope>
    <source>
        <strain evidence="1 2">ATCC 24622</strain>
    </source>
</reference>
<sequence length="424" mass="47651">MSRAAGHPLAEYDWQTHTHEHPQMTGSTVARVLTDEKKQKIMRQLGCFARQLSDLRFPTIGSLFKGDQGYYIGECFSPGHVLGGRAAIEDIPRGPFRDEADYYASLAEALRLHAEQLPMGHHVLRAPVPVPQDYPDFARYYTATDRWNDFVALGGMVDSSANRLQYCLASQLLRDAIIPRMVRPARHHHHHHHHHQQPAPGFPLCHHDISLQNLFVDDDLNITCVIDWAFASTVPPAQLFATPGLPHPRDLILELSTVRAFRSGFEAENTKMGGREIECGCWEACQMVSRFMRVVSLDALQDYDHLEALYALAGRPAAASGVDGEDVDSVAAVLARRAESRDALALASELAAEDEPEREVRRREEEYFAAVGAKRLALARQVAFTARMNPRFVADGRLWRWIDQVVEYYDRMGSDEQAGMNAGW</sequence>
<proteinExistence type="predicted"/>
<name>A0ABR3WRN1_9PEZI</name>
<dbReference type="SUPFAM" id="SSF56112">
    <property type="entry name" value="Protein kinase-like (PK-like)"/>
    <property type="match status" value="1"/>
</dbReference>
<dbReference type="InterPro" id="IPR051678">
    <property type="entry name" value="AGP_Transferase"/>
</dbReference>
<dbReference type="Gene3D" id="3.90.1200.10">
    <property type="match status" value="1"/>
</dbReference>
<protein>
    <recommendedName>
        <fullName evidence="3">Aminoglycoside phosphotransferase domain-containing protein</fullName>
    </recommendedName>
</protein>
<evidence type="ECO:0000313" key="2">
    <source>
        <dbReference type="Proteomes" id="UP001586593"/>
    </source>
</evidence>
<evidence type="ECO:0008006" key="3">
    <source>
        <dbReference type="Google" id="ProtNLM"/>
    </source>
</evidence>
<organism evidence="1 2">
    <name type="scientific">Phialemonium thermophilum</name>
    <dbReference type="NCBI Taxonomy" id="223376"/>
    <lineage>
        <taxon>Eukaryota</taxon>
        <taxon>Fungi</taxon>
        <taxon>Dikarya</taxon>
        <taxon>Ascomycota</taxon>
        <taxon>Pezizomycotina</taxon>
        <taxon>Sordariomycetes</taxon>
        <taxon>Sordariomycetidae</taxon>
        <taxon>Cephalothecales</taxon>
        <taxon>Cephalothecaceae</taxon>
        <taxon>Phialemonium</taxon>
    </lineage>
</organism>
<comment type="caution">
    <text evidence="1">The sequence shown here is derived from an EMBL/GenBank/DDBJ whole genome shotgun (WGS) entry which is preliminary data.</text>
</comment>
<dbReference type="PANTHER" id="PTHR21310:SF15">
    <property type="entry name" value="AMINOGLYCOSIDE PHOSPHOTRANSFERASE DOMAIN-CONTAINING PROTEIN"/>
    <property type="match status" value="1"/>
</dbReference>
<dbReference type="PANTHER" id="PTHR21310">
    <property type="entry name" value="AMINOGLYCOSIDE PHOSPHOTRANSFERASE-RELATED-RELATED"/>
    <property type="match status" value="1"/>
</dbReference>
<keyword evidence="2" id="KW-1185">Reference proteome</keyword>
<dbReference type="EMBL" id="JAZHXJ010000277">
    <property type="protein sequence ID" value="KAL1866069.1"/>
    <property type="molecule type" value="Genomic_DNA"/>
</dbReference>
<accession>A0ABR3WRN1</accession>